<evidence type="ECO:0000313" key="3">
    <source>
        <dbReference type="Proteomes" id="UP001372834"/>
    </source>
</evidence>
<feature type="region of interest" description="Disordered" evidence="1">
    <location>
        <begin position="1"/>
        <end position="22"/>
    </location>
</feature>
<protein>
    <submittedName>
        <fullName evidence="2">Uncharacterized protein</fullName>
    </submittedName>
</protein>
<dbReference type="Proteomes" id="UP001372834">
    <property type="component" value="Unassembled WGS sequence"/>
</dbReference>
<reference evidence="2 3" key="1">
    <citation type="submission" date="2023-10" db="EMBL/GenBank/DDBJ databases">
        <title>Genomes of two closely related lineages of the louse Polyplax serrata with different host specificities.</title>
        <authorList>
            <person name="Martinu J."/>
            <person name="Tarabai H."/>
            <person name="Stefka J."/>
            <person name="Hypsa V."/>
        </authorList>
    </citation>
    <scope>NUCLEOTIDE SEQUENCE [LARGE SCALE GENOMIC DNA]</scope>
    <source>
        <strain evidence="2">HR10_N</strain>
    </source>
</reference>
<evidence type="ECO:0000313" key="2">
    <source>
        <dbReference type="EMBL" id="KAK6642451.1"/>
    </source>
</evidence>
<name>A0AAN8S2K3_POLSC</name>
<dbReference type="AlphaFoldDB" id="A0AAN8S2K3"/>
<gene>
    <name evidence="2" type="ORF">RUM43_003953</name>
</gene>
<dbReference type="EMBL" id="JAWJWE010000002">
    <property type="protein sequence ID" value="KAK6642451.1"/>
    <property type="molecule type" value="Genomic_DNA"/>
</dbReference>
<accession>A0AAN8S2K3</accession>
<sequence>MENWGNQTGGRSGHVAQCGGAQTKVKTKAKTGVLRNTAVETLLPSEFRALSLIIRSPHKNFIQLRHLQKRLLENCSYNIVSEAEKLQSLKKGFSRRSEMGV</sequence>
<comment type="caution">
    <text evidence="2">The sequence shown here is derived from an EMBL/GenBank/DDBJ whole genome shotgun (WGS) entry which is preliminary data.</text>
</comment>
<evidence type="ECO:0000256" key="1">
    <source>
        <dbReference type="SAM" id="MobiDB-lite"/>
    </source>
</evidence>
<proteinExistence type="predicted"/>
<organism evidence="2 3">
    <name type="scientific">Polyplax serrata</name>
    <name type="common">Common mouse louse</name>
    <dbReference type="NCBI Taxonomy" id="468196"/>
    <lineage>
        <taxon>Eukaryota</taxon>
        <taxon>Metazoa</taxon>
        <taxon>Ecdysozoa</taxon>
        <taxon>Arthropoda</taxon>
        <taxon>Hexapoda</taxon>
        <taxon>Insecta</taxon>
        <taxon>Pterygota</taxon>
        <taxon>Neoptera</taxon>
        <taxon>Paraneoptera</taxon>
        <taxon>Psocodea</taxon>
        <taxon>Troctomorpha</taxon>
        <taxon>Phthiraptera</taxon>
        <taxon>Anoplura</taxon>
        <taxon>Polyplacidae</taxon>
        <taxon>Polyplax</taxon>
    </lineage>
</organism>